<keyword evidence="3" id="KW-1185">Reference proteome</keyword>
<proteinExistence type="predicted"/>
<evidence type="ECO:0000313" key="3">
    <source>
        <dbReference type="Proteomes" id="UP001416858"/>
    </source>
</evidence>
<feature type="region of interest" description="Disordered" evidence="1">
    <location>
        <begin position="1"/>
        <end position="56"/>
    </location>
</feature>
<sequence length="56" mass="6941">MPNDPDIPEELMHLLEKRDTPDRRKENRRKQDTKLPKSMERRGMNRRVKLRRKKES</sequence>
<evidence type="ECO:0000313" key="2">
    <source>
        <dbReference type="EMBL" id="GAA5507642.1"/>
    </source>
</evidence>
<evidence type="ECO:0000256" key="1">
    <source>
        <dbReference type="SAM" id="MobiDB-lite"/>
    </source>
</evidence>
<accession>A0ABP9VR62</accession>
<feature type="compositionally biased region" description="Basic and acidic residues" evidence="1">
    <location>
        <begin position="10"/>
        <end position="43"/>
    </location>
</feature>
<feature type="compositionally biased region" description="Basic residues" evidence="1">
    <location>
        <begin position="44"/>
        <end position="56"/>
    </location>
</feature>
<name>A0ABP9VR62_9BACT</name>
<protein>
    <submittedName>
        <fullName evidence="2">Uncharacterized protein</fullName>
    </submittedName>
</protein>
<organism evidence="2 3">
    <name type="scientific">Novipirellula caenicola</name>
    <dbReference type="NCBI Taxonomy" id="1536901"/>
    <lineage>
        <taxon>Bacteria</taxon>
        <taxon>Pseudomonadati</taxon>
        <taxon>Planctomycetota</taxon>
        <taxon>Planctomycetia</taxon>
        <taxon>Pirellulales</taxon>
        <taxon>Pirellulaceae</taxon>
        <taxon>Novipirellula</taxon>
    </lineage>
</organism>
<dbReference type="EMBL" id="BAABRO010000006">
    <property type="protein sequence ID" value="GAA5507642.1"/>
    <property type="molecule type" value="Genomic_DNA"/>
</dbReference>
<gene>
    <name evidence="2" type="ORF">Rcae01_03099</name>
</gene>
<dbReference type="Proteomes" id="UP001416858">
    <property type="component" value="Unassembled WGS sequence"/>
</dbReference>
<dbReference type="RefSeq" id="WP_345684494.1">
    <property type="nucleotide sequence ID" value="NZ_BAABRO010000006.1"/>
</dbReference>
<comment type="caution">
    <text evidence="2">The sequence shown here is derived from an EMBL/GenBank/DDBJ whole genome shotgun (WGS) entry which is preliminary data.</text>
</comment>
<reference evidence="2 3" key="1">
    <citation type="submission" date="2024-02" db="EMBL/GenBank/DDBJ databases">
        <title>Rhodopirellula caenicola NBRC 110016.</title>
        <authorList>
            <person name="Ichikawa N."/>
            <person name="Katano-Makiyama Y."/>
            <person name="Hidaka K."/>
        </authorList>
    </citation>
    <scope>NUCLEOTIDE SEQUENCE [LARGE SCALE GENOMIC DNA]</scope>
    <source>
        <strain evidence="2 3">NBRC 110016</strain>
    </source>
</reference>